<keyword evidence="3" id="KW-1185">Reference proteome</keyword>
<comment type="caution">
    <text evidence="2">The sequence shown here is derived from an EMBL/GenBank/DDBJ whole genome shotgun (WGS) entry which is preliminary data.</text>
</comment>
<dbReference type="EMBL" id="BAAAZP010000049">
    <property type="protein sequence ID" value="GAA3662277.1"/>
    <property type="molecule type" value="Genomic_DNA"/>
</dbReference>
<accession>A0ABP7BKS5</accession>
<protein>
    <recommendedName>
        <fullName evidence="4">Secreted protein</fullName>
    </recommendedName>
</protein>
<keyword evidence="1" id="KW-0732">Signal</keyword>
<reference evidence="3" key="1">
    <citation type="journal article" date="2019" name="Int. J. Syst. Evol. Microbiol.">
        <title>The Global Catalogue of Microorganisms (GCM) 10K type strain sequencing project: providing services to taxonomists for standard genome sequencing and annotation.</title>
        <authorList>
            <consortium name="The Broad Institute Genomics Platform"/>
            <consortium name="The Broad Institute Genome Sequencing Center for Infectious Disease"/>
            <person name="Wu L."/>
            <person name="Ma J."/>
        </authorList>
    </citation>
    <scope>NUCLEOTIDE SEQUENCE [LARGE SCALE GENOMIC DNA]</scope>
    <source>
        <strain evidence="3">JCM 16904</strain>
    </source>
</reference>
<evidence type="ECO:0000313" key="3">
    <source>
        <dbReference type="Proteomes" id="UP001500902"/>
    </source>
</evidence>
<feature type="signal peptide" evidence="1">
    <location>
        <begin position="1"/>
        <end position="21"/>
    </location>
</feature>
<evidence type="ECO:0008006" key="4">
    <source>
        <dbReference type="Google" id="ProtNLM"/>
    </source>
</evidence>
<proteinExistence type="predicted"/>
<organism evidence="2 3">
    <name type="scientific">Nonomuraea antimicrobica</name>
    <dbReference type="NCBI Taxonomy" id="561173"/>
    <lineage>
        <taxon>Bacteria</taxon>
        <taxon>Bacillati</taxon>
        <taxon>Actinomycetota</taxon>
        <taxon>Actinomycetes</taxon>
        <taxon>Streptosporangiales</taxon>
        <taxon>Streptosporangiaceae</taxon>
        <taxon>Nonomuraea</taxon>
    </lineage>
</organism>
<evidence type="ECO:0000256" key="1">
    <source>
        <dbReference type="SAM" id="SignalP"/>
    </source>
</evidence>
<sequence length="232" mass="23339">MIAVAALTAGVCWLSTGPTTAQSCPGTEPSLLSPTAIASYCDEHAKLRVNDGGPGSGRMVTKESNKLAMAAGDLARHLGLTGLATGKEVLGVADLGGVAATWGMPSLTSASPALFPMVPGPLGMKDLSTMAGVPALPSLPELPALPALPQEPQLANLPAELSLGQATHQNRIAGTGIQSPLDLKQPVREVGADVIGELLPKAVESVEGTSMLPGGELVVSGFTGLAQQLGLK</sequence>
<evidence type="ECO:0000313" key="2">
    <source>
        <dbReference type="EMBL" id="GAA3662277.1"/>
    </source>
</evidence>
<feature type="chain" id="PRO_5046178365" description="Secreted protein" evidence="1">
    <location>
        <begin position="22"/>
        <end position="232"/>
    </location>
</feature>
<name>A0ABP7BKS5_9ACTN</name>
<dbReference type="Proteomes" id="UP001500902">
    <property type="component" value="Unassembled WGS sequence"/>
</dbReference>
<gene>
    <name evidence="2" type="ORF">GCM10022224_027610</name>
</gene>
<dbReference type="RefSeq" id="WP_344876793.1">
    <property type="nucleotide sequence ID" value="NZ_BAAAZP010000049.1"/>
</dbReference>